<reference evidence="2" key="1">
    <citation type="submission" date="2015-12" db="EMBL/GenBank/DDBJ databases">
        <title>Complete genome sequences of two moderately thermophilic Paenibacillus species.</title>
        <authorList>
            <person name="Butler R.III."/>
            <person name="Wang J."/>
            <person name="Stark B.C."/>
            <person name="Pombert J.-F."/>
        </authorList>
    </citation>
    <scope>NUCLEOTIDE SEQUENCE [LARGE SCALE GENOMIC DNA]</scope>
    <source>
        <strain evidence="2">32O-Y</strain>
    </source>
</reference>
<dbReference type="STRING" id="162209.IJ22_18170"/>
<reference evidence="1 2" key="2">
    <citation type="journal article" date="2016" name="Genome Announc.">
        <title>Complete Genome Sequences of Two Interactive Moderate Thermophiles, Paenibacillus napthalenovorans 32O-Y and Paenibacillus sp. 32O-W.</title>
        <authorList>
            <person name="Butler R.R.III."/>
            <person name="Wang J."/>
            <person name="Stark B.C."/>
            <person name="Pombert J.F."/>
        </authorList>
    </citation>
    <scope>NUCLEOTIDE SEQUENCE [LARGE SCALE GENOMIC DNA]</scope>
    <source>
        <strain evidence="1 2">32O-Y</strain>
    </source>
</reference>
<evidence type="ECO:0000313" key="1">
    <source>
        <dbReference type="EMBL" id="ALS22191.1"/>
    </source>
</evidence>
<evidence type="ECO:0000313" key="2">
    <source>
        <dbReference type="Proteomes" id="UP000061660"/>
    </source>
</evidence>
<accession>A0A0U2MWE0</accession>
<dbReference type="Pfam" id="PF13479">
    <property type="entry name" value="AAA_24"/>
    <property type="match status" value="1"/>
</dbReference>
<proteinExistence type="predicted"/>
<dbReference type="KEGG" id="pnp:IJ22_18170"/>
<gene>
    <name evidence="1" type="ORF">IJ22_18170</name>
</gene>
<organism evidence="1 2">
    <name type="scientific">Paenibacillus naphthalenovorans</name>
    <dbReference type="NCBI Taxonomy" id="162209"/>
    <lineage>
        <taxon>Bacteria</taxon>
        <taxon>Bacillati</taxon>
        <taxon>Bacillota</taxon>
        <taxon>Bacilli</taxon>
        <taxon>Bacillales</taxon>
        <taxon>Paenibacillaceae</taxon>
        <taxon>Paenibacillus</taxon>
    </lineage>
</organism>
<protein>
    <submittedName>
        <fullName evidence="1">AAA domain-containing protein</fullName>
    </submittedName>
</protein>
<sequence>MTFDIFNPQISVVAKGLEGKVLLVYGSNNLGKTKQATRMKKPFHLGFEQGLNAIAGVPFLPINSWADFKKINKQLTNPKTLDKVKELYNTIIFDEVYASSLYCQYYICTKYDAETMGDRVEGKNLYQEYEREYLREIDKLIKAGFTVVFIGHAEFDKDMKQIRPKGDKRSMGVIIDNSDIVVYLKSNGVDDKGNVIKSSAYLAETPEYFARSRFDYIDTYIEEYTAENLENVIIKAIEKQEKKDGIKAVSFVQQRETKISEELDFETVYNETIATCKELASKDSLETVTEIIEEHLGKGKKVSDCTKSQVGILSLILDDLRDKLKEIEDKEIED</sequence>
<dbReference type="AlphaFoldDB" id="A0A0U2MWE0"/>
<dbReference type="EMBL" id="CP013652">
    <property type="protein sequence ID" value="ALS22191.1"/>
    <property type="molecule type" value="Genomic_DNA"/>
</dbReference>
<keyword evidence="2" id="KW-1185">Reference proteome</keyword>
<dbReference type="OrthoDB" id="5413799at2"/>
<name>A0A0U2MWE0_9BACL</name>
<dbReference type="RefSeq" id="WP_062408508.1">
    <property type="nucleotide sequence ID" value="NZ_CP013652.1"/>
</dbReference>
<dbReference type="Proteomes" id="UP000061660">
    <property type="component" value="Chromosome"/>
</dbReference>
<dbReference type="PATRIC" id="fig|162209.4.peg.1927"/>